<name>A0A1I7SCW6_BURXY</name>
<dbReference type="Proteomes" id="UP000659654">
    <property type="component" value="Unassembled WGS sequence"/>
</dbReference>
<evidence type="ECO:0000313" key="2">
    <source>
        <dbReference type="EMBL" id="CAD5213788.1"/>
    </source>
</evidence>
<dbReference type="EMBL" id="CAJFDI010000002">
    <property type="protein sequence ID" value="CAD5213788.1"/>
    <property type="molecule type" value="Genomic_DNA"/>
</dbReference>
<organism evidence="3 5">
    <name type="scientific">Bursaphelenchus xylophilus</name>
    <name type="common">Pinewood nematode worm</name>
    <name type="synonym">Aphelenchoides xylophilus</name>
    <dbReference type="NCBI Taxonomy" id="6326"/>
    <lineage>
        <taxon>Eukaryota</taxon>
        <taxon>Metazoa</taxon>
        <taxon>Ecdysozoa</taxon>
        <taxon>Nematoda</taxon>
        <taxon>Chromadorea</taxon>
        <taxon>Rhabditida</taxon>
        <taxon>Tylenchina</taxon>
        <taxon>Tylenchomorpha</taxon>
        <taxon>Aphelenchoidea</taxon>
        <taxon>Aphelenchoididae</taxon>
        <taxon>Bursaphelenchus</taxon>
    </lineage>
</organism>
<dbReference type="EMBL" id="CAJFCV020000002">
    <property type="protein sequence ID" value="CAG9093348.1"/>
    <property type="molecule type" value="Genomic_DNA"/>
</dbReference>
<reference evidence="5" key="1">
    <citation type="submission" date="2016-11" db="UniProtKB">
        <authorList>
            <consortium name="WormBaseParasite"/>
        </authorList>
    </citation>
    <scope>IDENTIFICATION</scope>
</reference>
<accession>A0A1I7SCW6</accession>
<dbReference type="WBParaSite" id="BXY_1087000.1">
    <property type="protein sequence ID" value="BXY_1087000.1"/>
    <property type="gene ID" value="BXY_1087000"/>
</dbReference>
<reference evidence="2" key="2">
    <citation type="submission" date="2020-09" db="EMBL/GenBank/DDBJ databases">
        <authorList>
            <person name="Kikuchi T."/>
        </authorList>
    </citation>
    <scope>NUCLEOTIDE SEQUENCE</scope>
    <source>
        <strain evidence="2">Ka4C1</strain>
    </source>
</reference>
<evidence type="ECO:0000313" key="4">
    <source>
        <dbReference type="Proteomes" id="UP000659654"/>
    </source>
</evidence>
<proteinExistence type="predicted"/>
<evidence type="ECO:0000313" key="5">
    <source>
        <dbReference type="WBParaSite" id="BXY_1087000.1"/>
    </source>
</evidence>
<keyword evidence="4" id="KW-1185">Reference proteome</keyword>
<feature type="chain" id="PRO_5035360002" evidence="1">
    <location>
        <begin position="24"/>
        <end position="74"/>
    </location>
</feature>
<evidence type="ECO:0000256" key="1">
    <source>
        <dbReference type="SAM" id="SignalP"/>
    </source>
</evidence>
<sequence length="74" mass="8334">MLKAVEILLIFGLLALCCDSVQSAAPYYGYDFNRRNNWASPTSVFNPFPFGPLNSPAPSWAFLYSNNVNDVYKH</sequence>
<gene>
    <name evidence="2" type="ORF">BXYJ_LOCUS3205</name>
</gene>
<dbReference type="Proteomes" id="UP000582659">
    <property type="component" value="Unassembled WGS sequence"/>
</dbReference>
<dbReference type="AlphaFoldDB" id="A0A1I7SCW6"/>
<evidence type="ECO:0000313" key="3">
    <source>
        <dbReference type="Proteomes" id="UP000095284"/>
    </source>
</evidence>
<feature type="signal peptide" evidence="1">
    <location>
        <begin position="1"/>
        <end position="23"/>
    </location>
</feature>
<protein>
    <submittedName>
        <fullName evidence="2">(pine wood nematode) hypothetical protein</fullName>
    </submittedName>
</protein>
<keyword evidence="1" id="KW-0732">Signal</keyword>
<dbReference type="Proteomes" id="UP000095284">
    <property type="component" value="Unplaced"/>
</dbReference>